<accession>A0A1G7LJ92</accession>
<organism evidence="2 3">
    <name type="scientific">Cellulophaga baltica</name>
    <dbReference type="NCBI Taxonomy" id="76594"/>
    <lineage>
        <taxon>Bacteria</taxon>
        <taxon>Pseudomonadati</taxon>
        <taxon>Bacteroidota</taxon>
        <taxon>Flavobacteriia</taxon>
        <taxon>Flavobacteriales</taxon>
        <taxon>Flavobacteriaceae</taxon>
        <taxon>Cellulophaga</taxon>
    </lineage>
</organism>
<dbReference type="Proteomes" id="UP000182114">
    <property type="component" value="Unassembled WGS sequence"/>
</dbReference>
<evidence type="ECO:0000256" key="1">
    <source>
        <dbReference type="SAM" id="SignalP"/>
    </source>
</evidence>
<evidence type="ECO:0000313" key="2">
    <source>
        <dbReference type="EMBL" id="SDF49080.1"/>
    </source>
</evidence>
<keyword evidence="3" id="KW-1185">Reference proteome</keyword>
<dbReference type="AlphaFoldDB" id="A0A1G7LJ92"/>
<feature type="signal peptide" evidence="1">
    <location>
        <begin position="1"/>
        <end position="18"/>
    </location>
</feature>
<protein>
    <recommendedName>
        <fullName evidence="4">Tetratricopeptide repeat-containing protein</fullName>
    </recommendedName>
</protein>
<name>A0A1G7LJ92_9FLAO</name>
<evidence type="ECO:0008006" key="4">
    <source>
        <dbReference type="Google" id="ProtNLM"/>
    </source>
</evidence>
<dbReference type="eggNOG" id="COG0457">
    <property type="taxonomic scope" value="Bacteria"/>
</dbReference>
<dbReference type="RefSeq" id="WP_074539449.1">
    <property type="nucleotide sequence ID" value="NZ_FNBD01000018.1"/>
</dbReference>
<sequence length="425" mass="48216">MKFSILTLIFLVVLSCNSKENSTITKAEDYNAYLPSIAPKTTSKYFELWNAKIKPDSIQITSFGIVAGQYEAYFKATGDISYLKKSEQALEKAVAIAATGRAGYRRALARNYIAQHRFKEALVQAKEARAIGSGLRETQNLLFDVHMELGNYTLAKNYLDSITDITNFDFLIRAAKWNDYKGDLATTINYMEQAKDKAEKTYTKALILWSYTNLADYYGHAGRLSDSYKYYLKSLALDAENAYAKKGIAWIVFSHEKNPKEALRILDSVTKNYHAPDYYLLKAEIAAYMDNTEMKLLNIDEYIKSVKNTSYGEMYNGYTINLHLEETKQWDKALELAKREVINRPTPESYHFFASSYLKLGQKKKALAIVTEHIEGKSYEPALLFTCAEIYKANGLTNKANALKTELLGAVYELGPSSKEKIESL</sequence>
<evidence type="ECO:0000313" key="3">
    <source>
        <dbReference type="Proteomes" id="UP000182114"/>
    </source>
</evidence>
<feature type="chain" id="PRO_5010241567" description="Tetratricopeptide repeat-containing protein" evidence="1">
    <location>
        <begin position="19"/>
        <end position="425"/>
    </location>
</feature>
<keyword evidence="1" id="KW-0732">Signal</keyword>
<proteinExistence type="predicted"/>
<dbReference type="EMBL" id="FNBD01000018">
    <property type="protein sequence ID" value="SDF49080.1"/>
    <property type="molecule type" value="Genomic_DNA"/>
</dbReference>
<reference evidence="3" key="1">
    <citation type="submission" date="2016-10" db="EMBL/GenBank/DDBJ databases">
        <authorList>
            <person name="Varghese N."/>
            <person name="Submissions S."/>
        </authorList>
    </citation>
    <scope>NUCLEOTIDE SEQUENCE [LARGE SCALE GENOMIC DNA]</scope>
    <source>
        <strain evidence="3">DSM 24729</strain>
    </source>
</reference>
<dbReference type="PROSITE" id="PS51257">
    <property type="entry name" value="PROKAR_LIPOPROTEIN"/>
    <property type="match status" value="1"/>
</dbReference>
<gene>
    <name evidence="2" type="ORF">SAMN04487992_11828</name>
</gene>
<dbReference type="InterPro" id="IPR011990">
    <property type="entry name" value="TPR-like_helical_dom_sf"/>
</dbReference>
<dbReference type="SUPFAM" id="SSF48452">
    <property type="entry name" value="TPR-like"/>
    <property type="match status" value="2"/>
</dbReference>
<dbReference type="Gene3D" id="1.25.40.10">
    <property type="entry name" value="Tetratricopeptide repeat domain"/>
    <property type="match status" value="2"/>
</dbReference>